<proteinExistence type="predicted"/>
<evidence type="ECO:0000313" key="2">
    <source>
        <dbReference type="EMBL" id="KAL3066224.1"/>
    </source>
</evidence>
<gene>
    <name evidence="2" type="ORF">OYC64_016220</name>
</gene>
<feature type="signal peptide" evidence="1">
    <location>
        <begin position="1"/>
        <end position="19"/>
    </location>
</feature>
<reference evidence="2 3" key="1">
    <citation type="journal article" date="2022" name="G3 (Bethesda)">
        <title>Evaluating Illumina-, Nanopore-, and PacBio-based genome assembly strategies with the bald notothen, Trematomus borchgrevinki.</title>
        <authorList>
            <person name="Rayamajhi N."/>
            <person name="Cheng C.C."/>
            <person name="Catchen J.M."/>
        </authorList>
    </citation>
    <scope>NUCLEOTIDE SEQUENCE [LARGE SCALE GENOMIC DNA]</scope>
    <source>
        <strain evidence="2">AGRC-2024</strain>
    </source>
</reference>
<dbReference type="Proteomes" id="UP001619887">
    <property type="component" value="Unassembled WGS sequence"/>
</dbReference>
<reference evidence="2 3" key="2">
    <citation type="journal article" date="2024" name="G3 (Bethesda)">
        <title>The genome of the cryopelagic Antarctic bald notothen, Trematomus borchgrevinki.</title>
        <authorList>
            <person name="Rayamajhi N."/>
            <person name="Rivera-Colon A.G."/>
            <person name="Minhas B.F."/>
            <person name="Cheng C.C."/>
            <person name="Catchen J.M."/>
        </authorList>
    </citation>
    <scope>NUCLEOTIDE SEQUENCE [LARGE SCALE GENOMIC DNA]</scope>
    <source>
        <strain evidence="2">AGRC-2024</strain>
    </source>
</reference>
<dbReference type="EMBL" id="JBIYXZ010002068">
    <property type="protein sequence ID" value="KAL3066224.1"/>
    <property type="molecule type" value="Genomic_DNA"/>
</dbReference>
<accession>A0ABD2HI96</accession>
<comment type="caution">
    <text evidence="2">The sequence shown here is derived from an EMBL/GenBank/DDBJ whole genome shotgun (WGS) entry which is preliminary data.</text>
</comment>
<protein>
    <submittedName>
        <fullName evidence="2">Uncharacterized protein</fullName>
    </submittedName>
</protein>
<sequence>MKLLLLLAVAASQMELSASQTVTLNAPGGDIDISTMPITFYGETYTWLHVKMGNKVKVCLKNDPSEDDIDCVVTSEGVASTRLIFRILKSTRTSSLVNIKTQGQGLVHLRFFSGSTWNVQWVFYNYGLQTAFSTTHRAGRPFSDGLEMSTTVGGTVMDTWEPPAGATYRDLSGCRGSGGAVMPGSEMPNLGPCSTGLCSLSAVISTVTACGPEEVCQADNTCAEVPKAPVVCTVTGSTVIGFHGAVHSVQDRCAYSLMEPEGSASFNLMAAFRERRRTDVPLLDHLILSLPGVTMYLEQGGRVRVR</sequence>
<dbReference type="AlphaFoldDB" id="A0ABD2HI96"/>
<keyword evidence="3" id="KW-1185">Reference proteome</keyword>
<name>A0ABD2HI96_PAGBO</name>
<keyword evidence="1" id="KW-0732">Signal</keyword>
<evidence type="ECO:0000256" key="1">
    <source>
        <dbReference type="SAM" id="SignalP"/>
    </source>
</evidence>
<evidence type="ECO:0000313" key="3">
    <source>
        <dbReference type="Proteomes" id="UP001619887"/>
    </source>
</evidence>
<organism evidence="2 3">
    <name type="scientific">Pagothenia borchgrevinki</name>
    <name type="common">Bald rockcod</name>
    <name type="synonym">Trematomus borchgrevinki</name>
    <dbReference type="NCBI Taxonomy" id="8213"/>
    <lineage>
        <taxon>Eukaryota</taxon>
        <taxon>Metazoa</taxon>
        <taxon>Chordata</taxon>
        <taxon>Craniata</taxon>
        <taxon>Vertebrata</taxon>
        <taxon>Euteleostomi</taxon>
        <taxon>Actinopterygii</taxon>
        <taxon>Neopterygii</taxon>
        <taxon>Teleostei</taxon>
        <taxon>Neoteleostei</taxon>
        <taxon>Acanthomorphata</taxon>
        <taxon>Eupercaria</taxon>
        <taxon>Perciformes</taxon>
        <taxon>Notothenioidei</taxon>
        <taxon>Nototheniidae</taxon>
        <taxon>Pagothenia</taxon>
    </lineage>
</organism>
<feature type="chain" id="PRO_5044836176" evidence="1">
    <location>
        <begin position="20"/>
        <end position="306"/>
    </location>
</feature>